<dbReference type="AlphaFoldDB" id="A0A2Z6QW16"/>
<accession>A0A2Z6QW16</accession>
<evidence type="ECO:0000313" key="3">
    <source>
        <dbReference type="Proteomes" id="UP000247702"/>
    </source>
</evidence>
<name>A0A2Z6QW16_9GLOM</name>
<evidence type="ECO:0000313" key="2">
    <source>
        <dbReference type="EMBL" id="GBB93745.1"/>
    </source>
</evidence>
<feature type="region of interest" description="Disordered" evidence="1">
    <location>
        <begin position="124"/>
        <end position="149"/>
    </location>
</feature>
<dbReference type="Proteomes" id="UP000247702">
    <property type="component" value="Unassembled WGS sequence"/>
</dbReference>
<keyword evidence="3" id="KW-1185">Reference proteome</keyword>
<comment type="caution">
    <text evidence="2">The sequence shown here is derived from an EMBL/GenBank/DDBJ whole genome shotgun (WGS) entry which is preliminary data.</text>
</comment>
<dbReference type="EMBL" id="BEXD01001362">
    <property type="protein sequence ID" value="GBB93745.1"/>
    <property type="molecule type" value="Genomic_DNA"/>
</dbReference>
<reference evidence="2 3" key="1">
    <citation type="submission" date="2017-11" db="EMBL/GenBank/DDBJ databases">
        <title>The genome of Rhizophagus clarus HR1 reveals common genetic basis of auxotrophy among arbuscular mycorrhizal fungi.</title>
        <authorList>
            <person name="Kobayashi Y."/>
        </authorList>
    </citation>
    <scope>NUCLEOTIDE SEQUENCE [LARGE SCALE GENOMIC DNA]</scope>
    <source>
        <strain evidence="2 3">HR1</strain>
    </source>
</reference>
<organism evidence="2 3">
    <name type="scientific">Rhizophagus clarus</name>
    <dbReference type="NCBI Taxonomy" id="94130"/>
    <lineage>
        <taxon>Eukaryota</taxon>
        <taxon>Fungi</taxon>
        <taxon>Fungi incertae sedis</taxon>
        <taxon>Mucoromycota</taxon>
        <taxon>Glomeromycotina</taxon>
        <taxon>Glomeromycetes</taxon>
        <taxon>Glomerales</taxon>
        <taxon>Glomeraceae</taxon>
        <taxon>Rhizophagus</taxon>
    </lineage>
</organism>
<gene>
    <name evidence="2" type="ORF">RclHR1_22230006</name>
</gene>
<feature type="compositionally biased region" description="Polar residues" evidence="1">
    <location>
        <begin position="124"/>
        <end position="136"/>
    </location>
</feature>
<sequence>MRSTPFRLQHARFSSYFRTYSSWPYSFIYRHAQLRLLAPSYFLAAYRPAYIAQLADNVVVLLLTKWYLDVRPIRPFPTLTDQVVIVCIVPPSVLLHTYYSRYYHTQKNRHWLVHSRGNDCSSFGKQLSSPEATTSFPDGDSRHESRGVGRPNNSARWIFLSLITDYYTGLAFPKPGTAVFEWRVGILASRHSTIPTI</sequence>
<proteinExistence type="predicted"/>
<evidence type="ECO:0000256" key="1">
    <source>
        <dbReference type="SAM" id="MobiDB-lite"/>
    </source>
</evidence>
<protein>
    <submittedName>
        <fullName evidence="2">Uncharacterized protein</fullName>
    </submittedName>
</protein>